<keyword evidence="2" id="KW-0472">Membrane</keyword>
<organism evidence="4 5">
    <name type="scientific">Tetracentron sinense</name>
    <name type="common">Spur-leaf</name>
    <dbReference type="NCBI Taxonomy" id="13715"/>
    <lineage>
        <taxon>Eukaryota</taxon>
        <taxon>Viridiplantae</taxon>
        <taxon>Streptophyta</taxon>
        <taxon>Embryophyta</taxon>
        <taxon>Tracheophyta</taxon>
        <taxon>Spermatophyta</taxon>
        <taxon>Magnoliopsida</taxon>
        <taxon>Trochodendrales</taxon>
        <taxon>Trochodendraceae</taxon>
        <taxon>Tetracentron</taxon>
    </lineage>
</organism>
<feature type="region of interest" description="Disordered" evidence="1">
    <location>
        <begin position="1"/>
        <end position="25"/>
    </location>
</feature>
<evidence type="ECO:0000259" key="3">
    <source>
        <dbReference type="Pfam" id="PF24867"/>
    </source>
</evidence>
<dbReference type="PANTHER" id="PTHR33829:SF1">
    <property type="entry name" value="TRANSMEMBRANE PROTEIN"/>
    <property type="match status" value="1"/>
</dbReference>
<evidence type="ECO:0000256" key="1">
    <source>
        <dbReference type="SAM" id="MobiDB-lite"/>
    </source>
</evidence>
<sequence>MSGGIGPTHGDISLPKEEHSTSIPKNTRRTSLAFRHFNCLAIIIVLAASGMISIEDFGFVLLSPIYIFIISKVAFPTLAPSKELEPPIFDKNNKLLGIYVSFAAVIGLFLPIGYILEGIYEGDKEGIKAAVPHLFLLCAQVFMEGLTFTNRFSIPIWVFVPVFYNSRRIFTIVDWLRCEIARVDGIGGSTRRLYFGRGIAIANLILWCYNLFGFLLPVFLPRAFKRYYGYKVKSVGKMMRLQKIEEKGKGVSFDGTRKRGEDARVVSLDHSFTELVCRKKKPYCNLYFDLLLESRNSSSGSLSGYLRSESPGC</sequence>
<keyword evidence="2" id="KW-0812">Transmembrane</keyword>
<protein>
    <recommendedName>
        <fullName evidence="3">DUF7733 domain-containing protein</fullName>
    </recommendedName>
</protein>
<dbReference type="PANTHER" id="PTHR33829">
    <property type="entry name" value="OSJNBA0044M19.10 PROTEIN"/>
    <property type="match status" value="1"/>
</dbReference>
<dbReference type="AlphaFoldDB" id="A0A834ZTJ3"/>
<name>A0A834ZTJ3_TETSI</name>
<feature type="transmembrane region" description="Helical" evidence="2">
    <location>
        <begin position="57"/>
        <end position="75"/>
    </location>
</feature>
<dbReference type="Proteomes" id="UP000655225">
    <property type="component" value="Unassembled WGS sequence"/>
</dbReference>
<gene>
    <name evidence="4" type="ORF">HHK36_001162</name>
</gene>
<evidence type="ECO:0000313" key="5">
    <source>
        <dbReference type="Proteomes" id="UP000655225"/>
    </source>
</evidence>
<dbReference type="OMA" id="PKNTRRT"/>
<keyword evidence="5" id="KW-1185">Reference proteome</keyword>
<feature type="domain" description="DUF7733" evidence="3">
    <location>
        <begin position="33"/>
        <end position="228"/>
    </location>
</feature>
<proteinExistence type="predicted"/>
<evidence type="ECO:0000313" key="4">
    <source>
        <dbReference type="EMBL" id="KAF8413186.1"/>
    </source>
</evidence>
<dbReference type="EMBL" id="JABCRI010000001">
    <property type="protein sequence ID" value="KAF8413186.1"/>
    <property type="molecule type" value="Genomic_DNA"/>
</dbReference>
<reference evidence="4 5" key="1">
    <citation type="submission" date="2020-04" db="EMBL/GenBank/DDBJ databases">
        <title>Plant Genome Project.</title>
        <authorList>
            <person name="Zhang R.-G."/>
        </authorList>
    </citation>
    <scope>NUCLEOTIDE SEQUENCE [LARGE SCALE GENOMIC DNA]</scope>
    <source>
        <strain evidence="4">YNK0</strain>
        <tissue evidence="4">Leaf</tissue>
    </source>
</reference>
<feature type="transmembrane region" description="Helical" evidence="2">
    <location>
        <begin position="199"/>
        <end position="220"/>
    </location>
</feature>
<accession>A0A834ZTJ3</accession>
<feature type="transmembrane region" description="Helical" evidence="2">
    <location>
        <begin position="96"/>
        <end position="116"/>
    </location>
</feature>
<dbReference type="InterPro" id="IPR056635">
    <property type="entry name" value="DUF7733"/>
</dbReference>
<keyword evidence="2" id="KW-1133">Transmembrane helix</keyword>
<evidence type="ECO:0000256" key="2">
    <source>
        <dbReference type="SAM" id="Phobius"/>
    </source>
</evidence>
<feature type="transmembrane region" description="Helical" evidence="2">
    <location>
        <begin position="32"/>
        <end position="51"/>
    </location>
</feature>
<dbReference type="OrthoDB" id="1906194at2759"/>
<comment type="caution">
    <text evidence="4">The sequence shown here is derived from an EMBL/GenBank/DDBJ whole genome shotgun (WGS) entry which is preliminary data.</text>
</comment>
<dbReference type="Pfam" id="PF24867">
    <property type="entry name" value="DUF7733"/>
    <property type="match status" value="1"/>
</dbReference>